<evidence type="ECO:0000313" key="2">
    <source>
        <dbReference type="Proteomes" id="UP001374584"/>
    </source>
</evidence>
<dbReference type="Proteomes" id="UP001374584">
    <property type="component" value="Unassembled WGS sequence"/>
</dbReference>
<name>A0AAN9QF85_PHACN</name>
<reference evidence="1 2" key="1">
    <citation type="submission" date="2024-01" db="EMBL/GenBank/DDBJ databases">
        <title>The genomes of 5 underutilized Papilionoideae crops provide insights into root nodulation and disease resistanc.</title>
        <authorList>
            <person name="Jiang F."/>
        </authorList>
    </citation>
    <scope>NUCLEOTIDE SEQUENCE [LARGE SCALE GENOMIC DNA]</scope>
    <source>
        <strain evidence="1">JINMINGXINNONG_FW02</strain>
        <tissue evidence="1">Leaves</tissue>
    </source>
</reference>
<dbReference type="EMBL" id="JAYMYR010000011">
    <property type="protein sequence ID" value="KAK7333047.1"/>
    <property type="molecule type" value="Genomic_DNA"/>
</dbReference>
<keyword evidence="2" id="KW-1185">Reference proteome</keyword>
<accession>A0AAN9QF85</accession>
<evidence type="ECO:0000313" key="1">
    <source>
        <dbReference type="EMBL" id="KAK7333047.1"/>
    </source>
</evidence>
<organism evidence="1 2">
    <name type="scientific">Phaseolus coccineus</name>
    <name type="common">Scarlet runner bean</name>
    <name type="synonym">Phaseolus multiflorus</name>
    <dbReference type="NCBI Taxonomy" id="3886"/>
    <lineage>
        <taxon>Eukaryota</taxon>
        <taxon>Viridiplantae</taxon>
        <taxon>Streptophyta</taxon>
        <taxon>Embryophyta</taxon>
        <taxon>Tracheophyta</taxon>
        <taxon>Spermatophyta</taxon>
        <taxon>Magnoliopsida</taxon>
        <taxon>eudicotyledons</taxon>
        <taxon>Gunneridae</taxon>
        <taxon>Pentapetalae</taxon>
        <taxon>rosids</taxon>
        <taxon>fabids</taxon>
        <taxon>Fabales</taxon>
        <taxon>Fabaceae</taxon>
        <taxon>Papilionoideae</taxon>
        <taxon>50 kb inversion clade</taxon>
        <taxon>NPAAA clade</taxon>
        <taxon>indigoferoid/millettioid clade</taxon>
        <taxon>Phaseoleae</taxon>
        <taxon>Phaseolus</taxon>
    </lineage>
</organism>
<gene>
    <name evidence="1" type="ORF">VNO80_29807</name>
</gene>
<protein>
    <submittedName>
        <fullName evidence="1">Uncharacterized protein</fullName>
    </submittedName>
</protein>
<dbReference type="AlphaFoldDB" id="A0AAN9QF85"/>
<proteinExistence type="predicted"/>
<sequence length="367" mass="40706">MERFANLDNFVHVYHDDVLVVRFFSSSYSSTSSSVSRILSGSSSLECDSLEEVTSPPSSSSSSSVDHHQLVVVADPLSDMYSIFQQVPIKINISLRNDEFDKEILLQLSNVPKNVPISKISDDDFSEDFVDNSLYCGGYCNHQDSGKDYDDGKSYRIRFRCLVPLIGFLPYAARSSFVEAQSYPMASAILDHASSVPPNQWSSMTPSSDWPSLEEANNLPELGFFGQKGVFWDRFREFNDSGKGKQVGVGSSGLSSKETTVSGLIEEIMNQKHVNKETEKGEVGPMLPSKEGNQTNNAFLSSFKFSNSTFVQLSGRRTFRSSSFRSVQSRFNSRRFHVTTSSLSITLLKPQSPRAPSLVALTLSLHS</sequence>
<comment type="caution">
    <text evidence="1">The sequence shown here is derived from an EMBL/GenBank/DDBJ whole genome shotgun (WGS) entry which is preliminary data.</text>
</comment>